<dbReference type="InterPro" id="IPR045078">
    <property type="entry name" value="TST/MPST-like"/>
</dbReference>
<dbReference type="SMART" id="SM00450">
    <property type="entry name" value="RHOD"/>
    <property type="match status" value="2"/>
</dbReference>
<dbReference type="SUPFAM" id="SSF52821">
    <property type="entry name" value="Rhodanese/Cell cycle control phosphatase"/>
    <property type="match status" value="2"/>
</dbReference>
<keyword evidence="6" id="KW-1185">Reference proteome</keyword>
<keyword evidence="2" id="KW-0677">Repeat</keyword>
<dbReference type="PANTHER" id="PTHR11364">
    <property type="entry name" value="THIOSULFATE SULFERTANSFERASE"/>
    <property type="match status" value="1"/>
</dbReference>
<dbReference type="Gene3D" id="3.40.250.10">
    <property type="entry name" value="Rhodanese-like domain"/>
    <property type="match status" value="2"/>
</dbReference>
<dbReference type="Pfam" id="PF00581">
    <property type="entry name" value="Rhodanese"/>
    <property type="match status" value="2"/>
</dbReference>
<protein>
    <submittedName>
        <fullName evidence="5">Sulfurtransferase</fullName>
        <ecNumber evidence="5">2.8.1.-</ecNumber>
    </submittedName>
</protein>
<organism evidence="5 6">
    <name type="scientific">Halomonas salifodinae</name>
    <dbReference type="NCBI Taxonomy" id="438745"/>
    <lineage>
        <taxon>Bacteria</taxon>
        <taxon>Pseudomonadati</taxon>
        <taxon>Pseudomonadota</taxon>
        <taxon>Gammaproteobacteria</taxon>
        <taxon>Oceanospirillales</taxon>
        <taxon>Halomonadaceae</taxon>
        <taxon>Halomonas</taxon>
    </lineage>
</organism>
<name>A0ABW2EUX5_9GAMM</name>
<evidence type="ECO:0000259" key="4">
    <source>
        <dbReference type="PROSITE" id="PS50206"/>
    </source>
</evidence>
<reference evidence="6" key="1">
    <citation type="journal article" date="2019" name="Int. J. Syst. Evol. Microbiol.">
        <title>The Global Catalogue of Microorganisms (GCM) 10K type strain sequencing project: providing services to taxonomists for standard genome sequencing and annotation.</title>
        <authorList>
            <consortium name="The Broad Institute Genomics Platform"/>
            <consortium name="The Broad Institute Genome Sequencing Center for Infectious Disease"/>
            <person name="Wu L."/>
            <person name="Ma J."/>
        </authorList>
    </citation>
    <scope>NUCLEOTIDE SEQUENCE [LARGE SCALE GENOMIC DNA]</scope>
    <source>
        <strain evidence="6">CGMCC 1.13666</strain>
    </source>
</reference>
<keyword evidence="3" id="KW-0732">Signal</keyword>
<dbReference type="EMBL" id="JBHSZP010000002">
    <property type="protein sequence ID" value="MFC7088478.1"/>
    <property type="molecule type" value="Genomic_DNA"/>
</dbReference>
<dbReference type="GO" id="GO:0016740">
    <property type="term" value="F:transferase activity"/>
    <property type="evidence" value="ECO:0007669"/>
    <property type="project" value="UniProtKB-KW"/>
</dbReference>
<dbReference type="InterPro" id="IPR001763">
    <property type="entry name" value="Rhodanese-like_dom"/>
</dbReference>
<comment type="caution">
    <text evidence="5">The sequence shown here is derived from an EMBL/GenBank/DDBJ whole genome shotgun (WGS) entry which is preliminary data.</text>
</comment>
<evidence type="ECO:0000256" key="3">
    <source>
        <dbReference type="SAM" id="SignalP"/>
    </source>
</evidence>
<dbReference type="RefSeq" id="WP_346061754.1">
    <property type="nucleotide sequence ID" value="NZ_BAAADR010000004.1"/>
</dbReference>
<feature type="chain" id="PRO_5045181929" evidence="3">
    <location>
        <begin position="20"/>
        <end position="316"/>
    </location>
</feature>
<dbReference type="PROSITE" id="PS50206">
    <property type="entry name" value="RHODANESE_3"/>
    <property type="match status" value="2"/>
</dbReference>
<feature type="domain" description="Rhodanese" evidence="4">
    <location>
        <begin position="36"/>
        <end position="156"/>
    </location>
</feature>
<dbReference type="CDD" id="cd01448">
    <property type="entry name" value="TST_Repeat_1"/>
    <property type="match status" value="1"/>
</dbReference>
<dbReference type="EC" id="2.8.1.-" evidence="5"/>
<dbReference type="InterPro" id="IPR036873">
    <property type="entry name" value="Rhodanese-like_dom_sf"/>
</dbReference>
<dbReference type="PANTHER" id="PTHR11364:SF27">
    <property type="entry name" value="SULFURTRANSFERASE"/>
    <property type="match status" value="1"/>
</dbReference>
<sequence>MLKILMLAVALLLGGPALAALPGPLVEADWLDRHLARDDLVILDIRSRIDDGDRLGFEEARIPGSRHSSYIEDGWRENRGGVTGLLPAVASLEALIGGLGIDNASQVVIVPAGTGPTDFGSAARVYWTFKVLGHDAVAILDGGFAGWRQQGLPMASGPAEPVPAAGFRATLREALVATTEQVETARHTQAQLVDARPRDYFLGDTVSPAVRVAGTIPGARSLPHHAHLNDRQGAYYLAAQGLSERIDAAGLDRGARTIAFCNTGHWAATDWFVLSEVAGFEEVALYDGSMAEWTLDEARPVQLIREGLRRVGELLE</sequence>
<feature type="signal peptide" evidence="3">
    <location>
        <begin position="1"/>
        <end position="19"/>
    </location>
</feature>
<evidence type="ECO:0000313" key="5">
    <source>
        <dbReference type="EMBL" id="MFC7088478.1"/>
    </source>
</evidence>
<evidence type="ECO:0000313" key="6">
    <source>
        <dbReference type="Proteomes" id="UP001596411"/>
    </source>
</evidence>
<evidence type="ECO:0000256" key="1">
    <source>
        <dbReference type="ARBA" id="ARBA00022679"/>
    </source>
</evidence>
<dbReference type="Proteomes" id="UP001596411">
    <property type="component" value="Unassembled WGS sequence"/>
</dbReference>
<keyword evidence="1 5" id="KW-0808">Transferase</keyword>
<accession>A0ABW2EUX5</accession>
<proteinExistence type="predicted"/>
<feature type="domain" description="Rhodanese" evidence="4">
    <location>
        <begin position="186"/>
        <end position="302"/>
    </location>
</feature>
<evidence type="ECO:0000256" key="2">
    <source>
        <dbReference type="ARBA" id="ARBA00022737"/>
    </source>
</evidence>
<gene>
    <name evidence="5" type="ORF">ACFQH5_02795</name>
</gene>